<sequence length="164" mass="18936">MERMVDMFSEYDRWDDCADLVYDPYTGRYVEPWNACACADGGEALVGDAVLGILAAMEFLWGIVVGLILLVAHIVLKIIEWDDIRQEYKRLHEEKEPLGYQYDAHLKEWGTGVREKLVLTEWGLLPEEEICRRMEFRSSRSRSAGTGERGRWRLEGSGMVKDET</sequence>
<dbReference type="Proteomes" id="UP000441717">
    <property type="component" value="Unassembled WGS sequence"/>
</dbReference>
<keyword evidence="1" id="KW-0812">Transmembrane</keyword>
<keyword evidence="1" id="KW-1133">Transmembrane helix</keyword>
<evidence type="ECO:0000313" key="3">
    <source>
        <dbReference type="Proteomes" id="UP000441717"/>
    </source>
</evidence>
<organism evidence="2 3">
    <name type="scientific">Desulfofundulus thermobenzoicus</name>
    <dbReference type="NCBI Taxonomy" id="29376"/>
    <lineage>
        <taxon>Bacteria</taxon>
        <taxon>Bacillati</taxon>
        <taxon>Bacillota</taxon>
        <taxon>Clostridia</taxon>
        <taxon>Eubacteriales</taxon>
        <taxon>Peptococcaceae</taxon>
        <taxon>Desulfofundulus</taxon>
    </lineage>
</organism>
<accession>A0A6N7IWS4</accession>
<keyword evidence="3" id="KW-1185">Reference proteome</keyword>
<protein>
    <submittedName>
        <fullName evidence="2">Uncharacterized protein</fullName>
    </submittedName>
</protein>
<dbReference type="EMBL" id="WHYR01000057">
    <property type="protein sequence ID" value="MQL53608.1"/>
    <property type="molecule type" value="Genomic_DNA"/>
</dbReference>
<keyword evidence="1" id="KW-0472">Membrane</keyword>
<evidence type="ECO:0000313" key="2">
    <source>
        <dbReference type="EMBL" id="MQL53608.1"/>
    </source>
</evidence>
<feature type="transmembrane region" description="Helical" evidence="1">
    <location>
        <begin position="59"/>
        <end position="79"/>
    </location>
</feature>
<reference evidence="2 3" key="1">
    <citation type="submission" date="2019-10" db="EMBL/GenBank/DDBJ databases">
        <title>Comparative genomics of sulfur disproportionating microorganisms.</title>
        <authorList>
            <person name="Ward L.M."/>
            <person name="Bertran E."/>
            <person name="Johnston D."/>
        </authorList>
    </citation>
    <scope>NUCLEOTIDE SEQUENCE [LARGE SCALE GENOMIC DNA]</scope>
    <source>
        <strain evidence="2 3">DSM 14055</strain>
    </source>
</reference>
<comment type="caution">
    <text evidence="2">The sequence shown here is derived from an EMBL/GenBank/DDBJ whole genome shotgun (WGS) entry which is preliminary data.</text>
</comment>
<proteinExistence type="predicted"/>
<dbReference type="AlphaFoldDB" id="A0A6N7IWS4"/>
<evidence type="ECO:0000256" key="1">
    <source>
        <dbReference type="SAM" id="Phobius"/>
    </source>
</evidence>
<gene>
    <name evidence="2" type="ORF">GFC01_15320</name>
</gene>
<name>A0A6N7IWS4_9FIRM</name>